<dbReference type="InterPro" id="IPR003673">
    <property type="entry name" value="CoA-Trfase_fam_III"/>
</dbReference>
<dbReference type="Gene3D" id="3.40.50.10540">
    <property type="entry name" value="Crotonobetainyl-coa:carnitine coa-transferase, domain 1"/>
    <property type="match status" value="1"/>
</dbReference>
<organism evidence="2 3">
    <name type="scientific">Cupriavidus basilensis</name>
    <dbReference type="NCBI Taxonomy" id="68895"/>
    <lineage>
        <taxon>Bacteria</taxon>
        <taxon>Pseudomonadati</taxon>
        <taxon>Pseudomonadota</taxon>
        <taxon>Betaproteobacteria</taxon>
        <taxon>Burkholderiales</taxon>
        <taxon>Burkholderiaceae</taxon>
        <taxon>Cupriavidus</taxon>
    </lineage>
</organism>
<dbReference type="InterPro" id="IPR044855">
    <property type="entry name" value="CoA-Trfase_III_dom3_sf"/>
</dbReference>
<keyword evidence="1 2" id="KW-0808">Transferase</keyword>
<evidence type="ECO:0000256" key="1">
    <source>
        <dbReference type="ARBA" id="ARBA00022679"/>
    </source>
</evidence>
<dbReference type="GO" id="GO:0016740">
    <property type="term" value="F:transferase activity"/>
    <property type="evidence" value="ECO:0007669"/>
    <property type="project" value="UniProtKB-KW"/>
</dbReference>
<dbReference type="RefSeq" id="WP_276264165.1">
    <property type="nucleotide sequence ID" value="NZ_JARJLM010000112.1"/>
</dbReference>
<dbReference type="PANTHER" id="PTHR48207">
    <property type="entry name" value="SUCCINATE--HYDROXYMETHYLGLUTARATE COA-TRANSFERASE"/>
    <property type="match status" value="1"/>
</dbReference>
<dbReference type="PANTHER" id="PTHR48207:SF4">
    <property type="entry name" value="BLL6097 PROTEIN"/>
    <property type="match status" value="1"/>
</dbReference>
<dbReference type="Proteomes" id="UP001216674">
    <property type="component" value="Unassembled WGS sequence"/>
</dbReference>
<keyword evidence="3" id="KW-1185">Reference proteome</keyword>
<dbReference type="SUPFAM" id="SSF89796">
    <property type="entry name" value="CoA-transferase family III (CaiB/BaiF)"/>
    <property type="match status" value="1"/>
</dbReference>
<name>A0ABT6AIZ9_9BURK</name>
<dbReference type="Gene3D" id="3.30.1540.10">
    <property type="entry name" value="formyl-coa transferase, domain 3"/>
    <property type="match status" value="1"/>
</dbReference>
<sequence length="428" mass="46521">MFNQSCIEELPVREAPAQPRESAVSGLKVVDFSHFIAGPLATMILGDFGADVIKIERPGRGEDFRYYPPLDPALPAQGGPYLWTNRNKRSLALDLKTEEGVKVALDLVATADVVVENFSSGVMERLGLGYERCAQLNPRLIYCSVSAYGRTGSYADRLGFDPVVQAESGYMSMNGYPDRPGVRSGPVVMDMGTALMASNALLLALLARERTGKGQFVEVSLFDTAVMMTGFAGMQNLLTGKDPQRHGNSTPDTCPSGVFRAADRPFYLHCGNDKIFARLFGDVLGRPDIAARPDLVRSIDRLNHREELFGILNEAFAAEPWSHWQAKLRAASVPHGEVRTLGEALRSGEAQSRALATRIAHPVKGWIPNIESPMRLSETPAVAPRPAPAVGEHTAEVLRDVLHYDETRIAELERSGALGAAPVRAQAS</sequence>
<dbReference type="InterPro" id="IPR050483">
    <property type="entry name" value="CoA-transferase_III_domain"/>
</dbReference>
<gene>
    <name evidence="2" type="ORF">P3W85_06435</name>
</gene>
<proteinExistence type="predicted"/>
<dbReference type="InterPro" id="IPR023606">
    <property type="entry name" value="CoA-Trfase_III_dom_1_sf"/>
</dbReference>
<dbReference type="Pfam" id="PF02515">
    <property type="entry name" value="CoA_transf_3"/>
    <property type="match status" value="1"/>
</dbReference>
<comment type="caution">
    <text evidence="2">The sequence shown here is derived from an EMBL/GenBank/DDBJ whole genome shotgun (WGS) entry which is preliminary data.</text>
</comment>
<evidence type="ECO:0000313" key="2">
    <source>
        <dbReference type="EMBL" id="MDF3832583.1"/>
    </source>
</evidence>
<reference evidence="2 3" key="1">
    <citation type="submission" date="2023-03" db="EMBL/GenBank/DDBJ databases">
        <title>Draft assemblies of triclosan tolerant bacteria isolated from returned activated sludge.</title>
        <authorList>
            <person name="Van Hamelsveld S."/>
        </authorList>
    </citation>
    <scope>NUCLEOTIDE SEQUENCE [LARGE SCALE GENOMIC DNA]</scope>
    <source>
        <strain evidence="2 3">GW210010_S58</strain>
    </source>
</reference>
<accession>A0ABT6AIZ9</accession>
<evidence type="ECO:0000313" key="3">
    <source>
        <dbReference type="Proteomes" id="UP001216674"/>
    </source>
</evidence>
<protein>
    <submittedName>
        <fullName evidence="2">CoA transferase</fullName>
    </submittedName>
</protein>
<dbReference type="EMBL" id="JARJLM010000112">
    <property type="protein sequence ID" value="MDF3832583.1"/>
    <property type="molecule type" value="Genomic_DNA"/>
</dbReference>